<keyword evidence="1" id="KW-0808">Transferase</keyword>
<comment type="caution">
    <text evidence="1">The sequence shown here is derived from an EMBL/GenBank/DDBJ whole genome shotgun (WGS) entry which is preliminary data.</text>
</comment>
<keyword evidence="1" id="KW-0489">Methyltransferase</keyword>
<organism evidence="1 2">
    <name type="scientific">Streptomyces kurssanovii</name>
    <dbReference type="NCBI Taxonomy" id="67312"/>
    <lineage>
        <taxon>Bacteria</taxon>
        <taxon>Bacillati</taxon>
        <taxon>Actinomycetota</taxon>
        <taxon>Actinomycetes</taxon>
        <taxon>Kitasatosporales</taxon>
        <taxon>Streptomycetaceae</taxon>
        <taxon>Streptomyces</taxon>
    </lineage>
</organism>
<evidence type="ECO:0000313" key="1">
    <source>
        <dbReference type="EMBL" id="MEV4684703.1"/>
    </source>
</evidence>
<protein>
    <submittedName>
        <fullName evidence="1">Class I SAM-dependent methyltransferase</fullName>
        <ecNumber evidence="1">2.1.1.-</ecNumber>
    </submittedName>
</protein>
<dbReference type="Pfam" id="PF13489">
    <property type="entry name" value="Methyltransf_23"/>
    <property type="match status" value="1"/>
</dbReference>
<dbReference type="PANTHER" id="PTHR43861">
    <property type="entry name" value="TRANS-ACONITATE 2-METHYLTRANSFERASE-RELATED"/>
    <property type="match status" value="1"/>
</dbReference>
<dbReference type="EC" id="2.1.1.-" evidence="1"/>
<sequence>MLNFEEQTAEAWNAYGVHHTARGTDVPDVDRFAWGYWPAGPAEEILGDLEGRRVLDIGSGVGKYPAHLARLGFEVDAVEASLAQHERAVARYGQLPGLRLIHSDAVAHLTEAEPYDVIYSVHAMPYIDPRRLLPALFPALKPGGRLVFSSLLTNSSGNPPSTSVVARPEILPVAGGEPLSVHMWVLTPQHWTALLIDHGLGVEQIDVLTDPDGESPLSCTLIQARRR</sequence>
<gene>
    <name evidence="1" type="ORF">AB0K36_28505</name>
</gene>
<dbReference type="Gene3D" id="3.40.50.150">
    <property type="entry name" value="Vaccinia Virus protein VP39"/>
    <property type="match status" value="1"/>
</dbReference>
<keyword evidence="2" id="KW-1185">Reference proteome</keyword>
<dbReference type="GO" id="GO:0032259">
    <property type="term" value="P:methylation"/>
    <property type="evidence" value="ECO:0007669"/>
    <property type="project" value="UniProtKB-KW"/>
</dbReference>
<reference evidence="1 2" key="1">
    <citation type="submission" date="2024-06" db="EMBL/GenBank/DDBJ databases">
        <title>The Natural Products Discovery Center: Release of the First 8490 Sequenced Strains for Exploring Actinobacteria Biosynthetic Diversity.</title>
        <authorList>
            <person name="Kalkreuter E."/>
            <person name="Kautsar S.A."/>
            <person name="Yang D."/>
            <person name="Bader C.D."/>
            <person name="Teijaro C.N."/>
            <person name="Fluegel L."/>
            <person name="Davis C.M."/>
            <person name="Simpson J.R."/>
            <person name="Lauterbach L."/>
            <person name="Steele A.D."/>
            <person name="Gui C."/>
            <person name="Meng S."/>
            <person name="Li G."/>
            <person name="Viehrig K."/>
            <person name="Ye F."/>
            <person name="Su P."/>
            <person name="Kiefer A.F."/>
            <person name="Nichols A."/>
            <person name="Cepeda A.J."/>
            <person name="Yan W."/>
            <person name="Fan B."/>
            <person name="Jiang Y."/>
            <person name="Adhikari A."/>
            <person name="Zheng C.-J."/>
            <person name="Schuster L."/>
            <person name="Cowan T.M."/>
            <person name="Smanski M.J."/>
            <person name="Chevrette M.G."/>
            <person name="De Carvalho L.P.S."/>
            <person name="Shen B."/>
        </authorList>
    </citation>
    <scope>NUCLEOTIDE SEQUENCE [LARGE SCALE GENOMIC DNA]</scope>
    <source>
        <strain evidence="1 2">NPDC049344</strain>
    </source>
</reference>
<dbReference type="CDD" id="cd02440">
    <property type="entry name" value="AdoMet_MTases"/>
    <property type="match status" value="1"/>
</dbReference>
<name>A0ABV3I2I3_9ACTN</name>
<proteinExistence type="predicted"/>
<evidence type="ECO:0000313" key="2">
    <source>
        <dbReference type="Proteomes" id="UP001552521"/>
    </source>
</evidence>
<dbReference type="Proteomes" id="UP001552521">
    <property type="component" value="Unassembled WGS sequence"/>
</dbReference>
<accession>A0ABV3I2I3</accession>
<dbReference type="InterPro" id="IPR029063">
    <property type="entry name" value="SAM-dependent_MTases_sf"/>
</dbReference>
<dbReference type="SUPFAM" id="SSF53335">
    <property type="entry name" value="S-adenosyl-L-methionine-dependent methyltransferases"/>
    <property type="match status" value="1"/>
</dbReference>
<dbReference type="EMBL" id="JBFAQK010000058">
    <property type="protein sequence ID" value="MEV4684703.1"/>
    <property type="molecule type" value="Genomic_DNA"/>
</dbReference>
<dbReference type="RefSeq" id="WP_364599806.1">
    <property type="nucleotide sequence ID" value="NZ_JBFAQK010000058.1"/>
</dbReference>
<dbReference type="GO" id="GO:0008168">
    <property type="term" value="F:methyltransferase activity"/>
    <property type="evidence" value="ECO:0007669"/>
    <property type="project" value="UniProtKB-KW"/>
</dbReference>